<keyword evidence="6 8" id="KW-0472">Membrane</keyword>
<feature type="transmembrane region" description="Helical" evidence="8">
    <location>
        <begin position="12"/>
        <end position="30"/>
    </location>
</feature>
<evidence type="ECO:0000256" key="2">
    <source>
        <dbReference type="ARBA" id="ARBA00022676"/>
    </source>
</evidence>
<comment type="subcellular location">
    <subcellularLocation>
        <location evidence="1">Membrane</location>
        <topology evidence="1">Single-pass membrane protein</topology>
    </subcellularLocation>
</comment>
<keyword evidence="5 8" id="KW-1133">Transmembrane helix</keyword>
<dbReference type="GO" id="GO:0016020">
    <property type="term" value="C:membrane"/>
    <property type="evidence" value="ECO:0007669"/>
    <property type="project" value="UniProtKB-SubCell"/>
</dbReference>
<dbReference type="OrthoDB" id="529273at2759"/>
<dbReference type="PANTHER" id="PTHR20961">
    <property type="entry name" value="GLYCOSYLTRANSFERASE"/>
    <property type="match status" value="1"/>
</dbReference>
<keyword evidence="3" id="KW-0808">Transferase</keyword>
<dbReference type="Proteomes" id="UP000001194">
    <property type="component" value="Unassembled WGS sequence"/>
</dbReference>
<keyword evidence="7" id="KW-0325">Glycoprotein</keyword>
<accession>B0DX64</accession>
<dbReference type="GO" id="GO:0097363">
    <property type="term" value="F:protein O-acetylglucosaminyltransferase activity"/>
    <property type="evidence" value="ECO:0007669"/>
    <property type="project" value="TreeGrafter"/>
</dbReference>
<evidence type="ECO:0000256" key="5">
    <source>
        <dbReference type="ARBA" id="ARBA00022989"/>
    </source>
</evidence>
<dbReference type="HOGENOM" id="CLU_033167_0_0_1"/>
<dbReference type="InterPro" id="IPR007657">
    <property type="entry name" value="Glycosyltransferase_61"/>
</dbReference>
<dbReference type="InParanoid" id="B0DX64"/>
<dbReference type="KEGG" id="lbc:LACBIDRAFT_333819"/>
<proteinExistence type="predicted"/>
<protein>
    <submittedName>
        <fullName evidence="10">Predicted protein</fullName>
    </submittedName>
</protein>
<reference evidence="10 11" key="1">
    <citation type="journal article" date="2008" name="Nature">
        <title>The genome of Laccaria bicolor provides insights into mycorrhizal symbiosis.</title>
        <authorList>
            <person name="Martin F."/>
            <person name="Aerts A."/>
            <person name="Ahren D."/>
            <person name="Brun A."/>
            <person name="Danchin E.G.J."/>
            <person name="Duchaussoy F."/>
            <person name="Gibon J."/>
            <person name="Kohler A."/>
            <person name="Lindquist E."/>
            <person name="Pereda V."/>
            <person name="Salamov A."/>
            <person name="Shapiro H.J."/>
            <person name="Wuyts J."/>
            <person name="Blaudez D."/>
            <person name="Buee M."/>
            <person name="Brokstein P."/>
            <person name="Canbaeck B."/>
            <person name="Cohen D."/>
            <person name="Courty P.E."/>
            <person name="Coutinho P.M."/>
            <person name="Delaruelle C."/>
            <person name="Detter J.C."/>
            <person name="Deveau A."/>
            <person name="DiFazio S."/>
            <person name="Duplessis S."/>
            <person name="Fraissinet-Tachet L."/>
            <person name="Lucic E."/>
            <person name="Frey-Klett P."/>
            <person name="Fourrey C."/>
            <person name="Feussner I."/>
            <person name="Gay G."/>
            <person name="Grimwood J."/>
            <person name="Hoegger P.J."/>
            <person name="Jain P."/>
            <person name="Kilaru S."/>
            <person name="Labbe J."/>
            <person name="Lin Y.C."/>
            <person name="Legue V."/>
            <person name="Le Tacon F."/>
            <person name="Marmeisse R."/>
            <person name="Melayah D."/>
            <person name="Montanini B."/>
            <person name="Muratet M."/>
            <person name="Nehls U."/>
            <person name="Niculita-Hirzel H."/>
            <person name="Oudot-Le Secq M.P."/>
            <person name="Peter M."/>
            <person name="Quesneville H."/>
            <person name="Rajashekar B."/>
            <person name="Reich M."/>
            <person name="Rouhier N."/>
            <person name="Schmutz J."/>
            <person name="Yin T."/>
            <person name="Chalot M."/>
            <person name="Henrissat B."/>
            <person name="Kuees U."/>
            <person name="Lucas S."/>
            <person name="Van de Peer Y."/>
            <person name="Podila G.K."/>
            <person name="Polle A."/>
            <person name="Pukkila P.J."/>
            <person name="Richardson P.M."/>
            <person name="Rouze P."/>
            <person name="Sanders I.R."/>
            <person name="Stajich J.E."/>
            <person name="Tunlid A."/>
            <person name="Tuskan G."/>
            <person name="Grigoriev I.V."/>
        </authorList>
    </citation>
    <scope>NUCLEOTIDE SEQUENCE [LARGE SCALE GENOMIC DNA]</scope>
    <source>
        <strain evidence="11">S238N-H82 / ATCC MYA-4686</strain>
    </source>
</reference>
<gene>
    <name evidence="10" type="ORF">LACBIDRAFT_333819</name>
</gene>
<evidence type="ECO:0000256" key="3">
    <source>
        <dbReference type="ARBA" id="ARBA00022679"/>
    </source>
</evidence>
<dbReference type="InterPro" id="IPR049625">
    <property type="entry name" value="Glyco_transf_61_cat"/>
</dbReference>
<dbReference type="RefSeq" id="XP_001888532.1">
    <property type="nucleotide sequence ID" value="XM_001888497.1"/>
</dbReference>
<dbReference type="Pfam" id="PF04577">
    <property type="entry name" value="Glyco_transf_61"/>
    <property type="match status" value="1"/>
</dbReference>
<evidence type="ECO:0000313" key="10">
    <source>
        <dbReference type="EMBL" id="EDR00740.1"/>
    </source>
</evidence>
<dbReference type="AlphaFoldDB" id="B0DX64"/>
<keyword evidence="2" id="KW-0328">Glycosyltransferase</keyword>
<evidence type="ECO:0000256" key="6">
    <source>
        <dbReference type="ARBA" id="ARBA00023136"/>
    </source>
</evidence>
<dbReference type="EMBL" id="DS547146">
    <property type="protein sequence ID" value="EDR00740.1"/>
    <property type="molecule type" value="Genomic_DNA"/>
</dbReference>
<sequence>MVFLRSNLSRRDAVLVLFGACFMHISSFLFPSQQVTGQSIATVVINKPALAASVAPHANAHTETQTPTGIASEQIAAAYPSSPTHIPQSDALLPTTVLAHAPGWTLFQNLYMSNGTLFLIIHNSSYTPSTSDTYGTTKVDGLFPEIRMMTSTGLMALNTPDNIAQREPTEWEMRFLSVLEAAGMWGKEGEEKRVWTVDGNTRDDPGFNSYFLQAAFPSLTVEHQEDWDDRVTSASIESPFTSKARAWHFPLALLADRSAAHRGVMCGSRTQRTAAEAWDYMRVRGTLRGIQVGGWWNPVREAIWRFAGVKLGNLSVVLPLNEGNGMEVVKGSQMGDHARFVGAEAENEKMLPMPEKSAHKRRLLKEDHEALVKELKALVARKNAEREAGGGEKELVKGGGVDRKWAPLASASTSSQQQPEWKLQVLEAEHMTKDEQVRAASRTTILLGVHGNGLTHLVFMPPTRISAVIEIFCPPGFAHDYQWTTRALGMTYFGVWNDTYFTREPERSGRLPFVYHVLWMASLSLLTIMEKVAPNLRNCSIISIEKPPTLHDSFSTIGIGRL</sequence>
<dbReference type="PANTHER" id="PTHR20961:SF38">
    <property type="entry name" value="PROTEIN O-LINKED-MANNOSE BETA-1,4-N-ACETYLGLUCOSAMINYLTRANSFERASE 2"/>
    <property type="match status" value="1"/>
</dbReference>
<evidence type="ECO:0000259" key="9">
    <source>
        <dbReference type="Pfam" id="PF04577"/>
    </source>
</evidence>
<evidence type="ECO:0000256" key="8">
    <source>
        <dbReference type="SAM" id="Phobius"/>
    </source>
</evidence>
<evidence type="ECO:0000313" key="11">
    <source>
        <dbReference type="Proteomes" id="UP000001194"/>
    </source>
</evidence>
<keyword evidence="4 8" id="KW-0812">Transmembrane</keyword>
<dbReference type="GO" id="GO:0035269">
    <property type="term" value="P:protein O-linked glycosylation via mannose"/>
    <property type="evidence" value="ECO:0007669"/>
    <property type="project" value="TreeGrafter"/>
</dbReference>
<dbReference type="GO" id="GO:0005783">
    <property type="term" value="C:endoplasmic reticulum"/>
    <property type="evidence" value="ECO:0007669"/>
    <property type="project" value="TreeGrafter"/>
</dbReference>
<keyword evidence="11" id="KW-1185">Reference proteome</keyword>
<feature type="domain" description="Glycosyltransferase 61 catalytic" evidence="9">
    <location>
        <begin position="418"/>
        <end position="463"/>
    </location>
</feature>
<name>B0DX64_LACBS</name>
<evidence type="ECO:0000256" key="1">
    <source>
        <dbReference type="ARBA" id="ARBA00004167"/>
    </source>
</evidence>
<evidence type="ECO:0000256" key="7">
    <source>
        <dbReference type="ARBA" id="ARBA00023180"/>
    </source>
</evidence>
<organism evidence="11">
    <name type="scientific">Laccaria bicolor (strain S238N-H82 / ATCC MYA-4686)</name>
    <name type="common">Bicoloured deceiver</name>
    <name type="synonym">Laccaria laccata var. bicolor</name>
    <dbReference type="NCBI Taxonomy" id="486041"/>
    <lineage>
        <taxon>Eukaryota</taxon>
        <taxon>Fungi</taxon>
        <taxon>Dikarya</taxon>
        <taxon>Basidiomycota</taxon>
        <taxon>Agaricomycotina</taxon>
        <taxon>Agaricomycetes</taxon>
        <taxon>Agaricomycetidae</taxon>
        <taxon>Agaricales</taxon>
        <taxon>Agaricineae</taxon>
        <taxon>Hydnangiaceae</taxon>
        <taxon>Laccaria</taxon>
    </lineage>
</organism>
<dbReference type="GeneID" id="6084194"/>
<evidence type="ECO:0000256" key="4">
    <source>
        <dbReference type="ARBA" id="ARBA00022692"/>
    </source>
</evidence>